<gene>
    <name evidence="1" type="ORF">JRQ81_001014</name>
</gene>
<evidence type="ECO:0000313" key="1">
    <source>
        <dbReference type="EMBL" id="KAJ7345064.1"/>
    </source>
</evidence>
<feature type="non-terminal residue" evidence="1">
    <location>
        <position position="151"/>
    </location>
</feature>
<accession>A0A9Q0Y6C3</accession>
<evidence type="ECO:0008006" key="3">
    <source>
        <dbReference type="Google" id="ProtNLM"/>
    </source>
</evidence>
<dbReference type="GO" id="GO:0000922">
    <property type="term" value="C:spindle pole"/>
    <property type="evidence" value="ECO:0007669"/>
    <property type="project" value="TreeGrafter"/>
</dbReference>
<dbReference type="AlphaFoldDB" id="A0A9Q0Y6C3"/>
<comment type="caution">
    <text evidence="1">The sequence shown here is derived from an EMBL/GenBank/DDBJ whole genome shotgun (WGS) entry which is preliminary data.</text>
</comment>
<dbReference type="OrthoDB" id="10046318at2759"/>
<dbReference type="InterPro" id="IPR026652">
    <property type="entry name" value="CEP128"/>
</dbReference>
<proteinExistence type="predicted"/>
<evidence type="ECO:0000313" key="2">
    <source>
        <dbReference type="Proteomes" id="UP001142489"/>
    </source>
</evidence>
<organism evidence="1 2">
    <name type="scientific">Phrynocephalus forsythii</name>
    <dbReference type="NCBI Taxonomy" id="171643"/>
    <lineage>
        <taxon>Eukaryota</taxon>
        <taxon>Metazoa</taxon>
        <taxon>Chordata</taxon>
        <taxon>Craniata</taxon>
        <taxon>Vertebrata</taxon>
        <taxon>Euteleostomi</taxon>
        <taxon>Lepidosauria</taxon>
        <taxon>Squamata</taxon>
        <taxon>Bifurcata</taxon>
        <taxon>Unidentata</taxon>
        <taxon>Episquamata</taxon>
        <taxon>Toxicofera</taxon>
        <taxon>Iguania</taxon>
        <taxon>Acrodonta</taxon>
        <taxon>Agamidae</taxon>
        <taxon>Agaminae</taxon>
        <taxon>Phrynocephalus</taxon>
    </lineage>
</organism>
<reference evidence="1" key="1">
    <citation type="journal article" date="2023" name="DNA Res.">
        <title>Chromosome-level genome assembly of Phrynocephalus forsythii using third-generation DNA sequencing and Hi-C analysis.</title>
        <authorList>
            <person name="Qi Y."/>
            <person name="Zhao W."/>
            <person name="Zhao Y."/>
            <person name="Niu C."/>
            <person name="Cao S."/>
            <person name="Zhang Y."/>
        </authorList>
    </citation>
    <scope>NUCLEOTIDE SEQUENCE</scope>
    <source>
        <tissue evidence="1">Muscle</tissue>
    </source>
</reference>
<protein>
    <recommendedName>
        <fullName evidence="3">Centrosomal protein of 128 kDa</fullName>
    </recommendedName>
</protein>
<dbReference type="PANTHER" id="PTHR46657">
    <property type="entry name" value="CENTROSOMAL PROTEIN OF 128 KDA"/>
    <property type="match status" value="1"/>
</dbReference>
<dbReference type="Proteomes" id="UP001142489">
    <property type="component" value="Unassembled WGS sequence"/>
</dbReference>
<keyword evidence="2" id="KW-1185">Reference proteome</keyword>
<dbReference type="GO" id="GO:0005814">
    <property type="term" value="C:centriole"/>
    <property type="evidence" value="ECO:0007669"/>
    <property type="project" value="TreeGrafter"/>
</dbReference>
<sequence length="151" mass="17504">LLEKNLKKEEEIDALQERISTLETSTQVALHHLEFVPDKLNLLEDFRDFGDSHRQREIIEERYSKYKEIMGSLQQHLNDSKRRLEDFRDKKTRADISAIQSTSSNWRTSTGFMSSSMLSNSGSFTKSTFPLDLNASKVVNGTKPQTEKEKY</sequence>
<name>A0A9Q0Y6C3_9SAUR</name>
<dbReference type="PANTHER" id="PTHR46657:SF1">
    <property type="entry name" value="CENTROSOMAL PROTEIN OF 128 KDA"/>
    <property type="match status" value="1"/>
</dbReference>
<dbReference type="EMBL" id="JAPFRF010000001">
    <property type="protein sequence ID" value="KAJ7345064.1"/>
    <property type="molecule type" value="Genomic_DNA"/>
</dbReference>
<dbReference type="SUPFAM" id="SSF57997">
    <property type="entry name" value="Tropomyosin"/>
    <property type="match status" value="1"/>
</dbReference>